<dbReference type="GO" id="GO:0016740">
    <property type="term" value="F:transferase activity"/>
    <property type="evidence" value="ECO:0007669"/>
    <property type="project" value="UniProtKB-KW"/>
</dbReference>
<dbReference type="InterPro" id="IPR015422">
    <property type="entry name" value="PyrdxlP-dep_Trfase_small"/>
</dbReference>
<keyword evidence="9" id="KW-1185">Reference proteome</keyword>
<dbReference type="Gene3D" id="3.90.1150.10">
    <property type="entry name" value="Aspartate Aminotransferase, domain 1"/>
    <property type="match status" value="1"/>
</dbReference>
<dbReference type="Pfam" id="PF00155">
    <property type="entry name" value="Aminotran_1_2"/>
    <property type="match status" value="1"/>
</dbReference>
<evidence type="ECO:0000256" key="2">
    <source>
        <dbReference type="ARBA" id="ARBA00005189"/>
    </source>
</evidence>
<sequence>MQINPPGTVQEQRPDALTKYLQHRLAQRDREGNLRRLPQPTTGIDFWSNDYLGLAAGAAATGEGTALPCGATGSRLLSGNSQQALDLESFLAAHHNQEAALLFNSGYDANLGLLSVLPNRHTVVLYDEYCHASMLDGIRLSPVKQAFRFRHNSAEDLEQKLRRYAQPGTPVLIALESVYSMEGSIAPLAAITGLAARYGAAVVVDEAHATGIFGAGGTGLVQQLGLEQQVTARVHTFGKALGCHGAAITGSRLLIDYLVNFARSFIYTTALPAQAIDAIARAYRYIGEQPALVVQLHDLVSYFRQQLQERGLRGWCDSITPIQSLLTGGNAATRSLAGRLRSQGISVSAVLSPTVPLGRERLRICLHAFNTRGEIDLLLNLLSSCPNPDL</sequence>
<dbReference type="Proteomes" id="UP000240572">
    <property type="component" value="Unassembled WGS sequence"/>
</dbReference>
<feature type="domain" description="Aminotransferase class I/classII large" evidence="7">
    <location>
        <begin position="43"/>
        <end position="379"/>
    </location>
</feature>
<dbReference type="RefSeq" id="WP_245882104.1">
    <property type="nucleotide sequence ID" value="NZ_PYGD01000006.1"/>
</dbReference>
<name>A0A2P8D1K7_9BACT</name>
<dbReference type="EMBL" id="PYGD01000006">
    <property type="protein sequence ID" value="PSK91095.1"/>
    <property type="molecule type" value="Genomic_DNA"/>
</dbReference>
<protein>
    <submittedName>
        <fullName evidence="8">8-amino-7-oxononanoate synthase</fullName>
    </submittedName>
</protein>
<comment type="cofactor">
    <cofactor evidence="1 6">
        <name>pyridoxal 5'-phosphate</name>
        <dbReference type="ChEBI" id="CHEBI:597326"/>
    </cofactor>
</comment>
<dbReference type="Gene3D" id="3.40.640.10">
    <property type="entry name" value="Type I PLP-dependent aspartate aminotransferase-like (Major domain)"/>
    <property type="match status" value="1"/>
</dbReference>
<organism evidence="8 9">
    <name type="scientific">Taibaiella chishuiensis</name>
    <dbReference type="NCBI Taxonomy" id="1434707"/>
    <lineage>
        <taxon>Bacteria</taxon>
        <taxon>Pseudomonadati</taxon>
        <taxon>Bacteroidota</taxon>
        <taxon>Chitinophagia</taxon>
        <taxon>Chitinophagales</taxon>
        <taxon>Chitinophagaceae</taxon>
        <taxon>Taibaiella</taxon>
    </lineage>
</organism>
<reference evidence="8 9" key="1">
    <citation type="submission" date="2018-03" db="EMBL/GenBank/DDBJ databases">
        <title>Genomic Encyclopedia of Type Strains, Phase III (KMG-III): the genomes of soil and plant-associated and newly described type strains.</title>
        <authorList>
            <person name="Whitman W."/>
        </authorList>
    </citation>
    <scope>NUCLEOTIDE SEQUENCE [LARGE SCALE GENOMIC DNA]</scope>
    <source>
        <strain evidence="8 9">CGMCC 1.12700</strain>
    </source>
</reference>
<dbReference type="PANTHER" id="PTHR13693">
    <property type="entry name" value="CLASS II AMINOTRANSFERASE/8-AMINO-7-OXONONANOATE SYNTHASE"/>
    <property type="match status" value="1"/>
</dbReference>
<dbReference type="SUPFAM" id="SSF53383">
    <property type="entry name" value="PLP-dependent transferases"/>
    <property type="match status" value="1"/>
</dbReference>
<dbReference type="InterPro" id="IPR015424">
    <property type="entry name" value="PyrdxlP-dep_Trfase"/>
</dbReference>
<evidence type="ECO:0000256" key="6">
    <source>
        <dbReference type="RuleBase" id="RU003693"/>
    </source>
</evidence>
<evidence type="ECO:0000256" key="4">
    <source>
        <dbReference type="ARBA" id="ARBA00022679"/>
    </source>
</evidence>
<evidence type="ECO:0000256" key="1">
    <source>
        <dbReference type="ARBA" id="ARBA00001933"/>
    </source>
</evidence>
<dbReference type="InterPro" id="IPR050087">
    <property type="entry name" value="AON_synthase_class-II"/>
</dbReference>
<dbReference type="InterPro" id="IPR001917">
    <property type="entry name" value="Aminotrans_II_pyridoxalP_BS"/>
</dbReference>
<keyword evidence="4" id="KW-0808">Transferase</keyword>
<dbReference type="PANTHER" id="PTHR13693:SF77">
    <property type="entry name" value="8-AMINO-7-OXONONANOATE SYNTHASE"/>
    <property type="match status" value="1"/>
</dbReference>
<evidence type="ECO:0000256" key="3">
    <source>
        <dbReference type="ARBA" id="ARBA00010008"/>
    </source>
</evidence>
<evidence type="ECO:0000256" key="5">
    <source>
        <dbReference type="ARBA" id="ARBA00022898"/>
    </source>
</evidence>
<dbReference type="GO" id="GO:0030170">
    <property type="term" value="F:pyridoxal phosphate binding"/>
    <property type="evidence" value="ECO:0007669"/>
    <property type="project" value="InterPro"/>
</dbReference>
<dbReference type="InterPro" id="IPR004839">
    <property type="entry name" value="Aminotransferase_I/II_large"/>
</dbReference>
<proteinExistence type="inferred from homology"/>
<evidence type="ECO:0000313" key="9">
    <source>
        <dbReference type="Proteomes" id="UP000240572"/>
    </source>
</evidence>
<gene>
    <name evidence="8" type="ORF">B0I18_106105</name>
</gene>
<dbReference type="AlphaFoldDB" id="A0A2P8D1K7"/>
<keyword evidence="5 6" id="KW-0663">Pyridoxal phosphate</keyword>
<comment type="pathway">
    <text evidence="2">Lipid metabolism.</text>
</comment>
<comment type="caution">
    <text evidence="8">The sequence shown here is derived from an EMBL/GenBank/DDBJ whole genome shotgun (WGS) entry which is preliminary data.</text>
</comment>
<accession>A0A2P8D1K7</accession>
<dbReference type="PROSITE" id="PS00599">
    <property type="entry name" value="AA_TRANSFER_CLASS_2"/>
    <property type="match status" value="1"/>
</dbReference>
<evidence type="ECO:0000259" key="7">
    <source>
        <dbReference type="Pfam" id="PF00155"/>
    </source>
</evidence>
<dbReference type="InterPro" id="IPR015421">
    <property type="entry name" value="PyrdxlP-dep_Trfase_major"/>
</dbReference>
<evidence type="ECO:0000313" key="8">
    <source>
        <dbReference type="EMBL" id="PSK91095.1"/>
    </source>
</evidence>
<comment type="similarity">
    <text evidence="3">Belongs to the class-II pyridoxal-phosphate-dependent aminotransferase family. BioF subfamily.</text>
</comment>